<feature type="region of interest" description="C-terminal hotdog fold" evidence="8">
    <location>
        <begin position="1151"/>
        <end position="1291"/>
    </location>
</feature>
<dbReference type="PANTHER" id="PTHR43775:SF51">
    <property type="entry name" value="INACTIVE PHENOLPHTHIOCEROL SYNTHESIS POLYKETIDE SYNTHASE TYPE I PKS1-RELATED"/>
    <property type="match status" value="1"/>
</dbReference>
<proteinExistence type="predicted"/>
<evidence type="ECO:0000313" key="12">
    <source>
        <dbReference type="EMBL" id="MBB4893674.1"/>
    </source>
</evidence>
<keyword evidence="5" id="KW-0045">Antibiotic biosynthesis</keyword>
<dbReference type="PROSITE" id="PS52019">
    <property type="entry name" value="PKS_MFAS_DH"/>
    <property type="match status" value="1"/>
</dbReference>
<dbReference type="InterPro" id="IPR016035">
    <property type="entry name" value="Acyl_Trfase/lysoPLipase"/>
</dbReference>
<accession>A0A7W7PKW6</accession>
<feature type="region of interest" description="N-terminal hotdog fold" evidence="8">
    <location>
        <begin position="1013"/>
        <end position="1140"/>
    </location>
</feature>
<dbReference type="PROSITE" id="PS50075">
    <property type="entry name" value="CARRIER"/>
    <property type="match status" value="2"/>
</dbReference>
<dbReference type="GO" id="GO:0006633">
    <property type="term" value="P:fatty acid biosynthetic process"/>
    <property type="evidence" value="ECO:0007669"/>
    <property type="project" value="InterPro"/>
</dbReference>
<dbReference type="PANTHER" id="PTHR43775">
    <property type="entry name" value="FATTY ACID SYNTHASE"/>
    <property type="match status" value="1"/>
</dbReference>
<keyword evidence="4 12" id="KW-0808">Transferase</keyword>
<dbReference type="SMART" id="SM00825">
    <property type="entry name" value="PKS_KS"/>
    <property type="match status" value="1"/>
</dbReference>
<comment type="caution">
    <text evidence="12">The sequence shown here is derived from an EMBL/GenBank/DDBJ whole genome shotgun (WGS) entry which is preliminary data.</text>
</comment>
<dbReference type="InterPro" id="IPR018201">
    <property type="entry name" value="Ketoacyl_synth_AS"/>
</dbReference>
<dbReference type="SUPFAM" id="SSF55048">
    <property type="entry name" value="Probable ACP-binding domain of malonyl-CoA ACP transacylase"/>
    <property type="match status" value="1"/>
</dbReference>
<dbReference type="InterPro" id="IPR014043">
    <property type="entry name" value="Acyl_transferase_dom"/>
</dbReference>
<protein>
    <submittedName>
        <fullName evidence="12">Acyl transferase domain-containing protein</fullName>
    </submittedName>
</protein>
<dbReference type="Pfam" id="PF21089">
    <property type="entry name" value="PKS_DH_N"/>
    <property type="match status" value="1"/>
</dbReference>
<organism evidence="12 13">
    <name type="scientific">Streptomyces olivoverticillatus</name>
    <dbReference type="NCBI Taxonomy" id="66427"/>
    <lineage>
        <taxon>Bacteria</taxon>
        <taxon>Bacillati</taxon>
        <taxon>Actinomycetota</taxon>
        <taxon>Actinomycetes</taxon>
        <taxon>Kitasatosporales</taxon>
        <taxon>Streptomycetaceae</taxon>
        <taxon>Streptomyces</taxon>
    </lineage>
</organism>
<dbReference type="GO" id="GO:0004312">
    <property type="term" value="F:fatty acid synthase activity"/>
    <property type="evidence" value="ECO:0007669"/>
    <property type="project" value="TreeGrafter"/>
</dbReference>
<dbReference type="Proteomes" id="UP000556084">
    <property type="component" value="Unassembled WGS sequence"/>
</dbReference>
<dbReference type="SMART" id="SM01294">
    <property type="entry name" value="PKS_PP_betabranch"/>
    <property type="match status" value="1"/>
</dbReference>
<evidence type="ECO:0000256" key="1">
    <source>
        <dbReference type="ARBA" id="ARBA00004792"/>
    </source>
</evidence>
<dbReference type="Pfam" id="PF00109">
    <property type="entry name" value="ketoacyl-synt"/>
    <property type="match status" value="1"/>
</dbReference>
<sequence>MNEPTPAVRRLRGLARAERGEALEAMVTGEFRATLLMTETEDLPLDTSYFTLGFTSLRITEIKQRLEELLGRPVSANALFSRPTLGQLLAHLREDVLADLFGEEDTGRERDETIEKLLREKHEPIAIVGVGLRFPGGNDTLDDFGAFLREGRSGIVPLPEDRWDARRFTPQSDDEPGKIHTTGGGFLDDIDRFDAQFFNISPKEAQYMDPQQRMLLETTWQALEHANVDPARLRHGNGGVYVGTSSIDYALELDGLAYEELDGHLASGISAFPLSGRLSYFLGWRGPSLSVDTACASSLTALHLAVRGLRDGECDIALCGAVNAIHHPRILVMFSHANMLAPDGQCKTFDDAADGYVRSEGCGVLVLKRLGDAQRDGDTVLALVRGTAVGQDGDSAGLTVPNGSAQEAVMRTALANARLEPADIQYVEAHGTGTQLGDPIEMGAISDVFAESHTKADPVVVGSVKTNLGHMEPVAGVVGVIKTLLQMRDGAVFPHLNFTNPSGRIPWDSYPVTVPRDGCPWKPAGARRALVNSFGFAGGIAAAVLEEAPAPTRAPASDDRGSVFTLSAKTKRSLRLQLERYRGFLDEHPDTDIADLCHTGNVGRSHFARRVAGVVRTREDLVGLLDRHLAQKEPQRATARDIRKVAFLFTGQGAQYAGMGRELYLRHPEFRTHVDECDRLFTPRLGRSVRSLLLDAAGDDAAAIDQTLYTQPALFTYEYALAKLWISWGIRPNVLLGHSIGEIAAAAVAGVFTLDDAVTLVSVRARLMQEVSVPGGMAAVAAPAEDVAPLCADHPDLAIAAVNSPEQCVVSGGEAALEEVVAVLRDRGIRVKRLPVSHAFHSPLMTGTYDEFRTALAGIRFHEPTVTLVSDTTGKIATPRELSTPEYWVRHIGEPVNFADGVRTIERRGKHAFVEIGPSAALTPLAKQCVAAGEHLWLPSAARTDPHGDTALRSLAQLYTAGLPVSWSGLHQGADRRRITLPGYAFDHKKYWLPFTGPRHGLGGPAATAAAHHPLLGEETEATTADGTREFAARISAAQPACLDGSTALGEAVFPLGGYLELALALQDAVYGTTDRTVADLALHEPLTLPEDGTVDLRTRLRTLPGGDAVMEVVSLATGGDGPAERRHATARILAEPATASPDIPRPTGLPVDVCTGEEILADLASCGLDAGPAYQRVTGIETYGSGLVVGDLRGLNGAAAEHLPPALVESALRCLSALDTDGPVLLPHGIRQLRFFKKPRAAHLKAVISVHATPTDGDGTTADVVLLDDGRPVVELLGVRLRPTPVPAGLRRDFFSHTQWLEHPLASPPATGRRHVLVVGRTEADFAPLADRLADSGTSLTFAATAEAALERLREESVTDLCWFWDTAAGPLCAASLRGECERNYRQLLGLLSGLAAAGFGRGRRLWLVTEGAQTLPGDPAHAEHPQASATLWGFGHVLLNEHPSYGTTLVDLPSGGGLDCLADEWRGRDAGEYQVAFRNGIRHVRRLLPGVPGREAGPADAAAPVVTDTHTYLITGGLGGLGLTTAHHLVGLGARHIALVGRSATPPPDAAHLLESLRTKAEVTVHQGDISEPGDVRQIIAELTSAGRPVGGIVHAAGALADMPVSELDWESLDAVFRAKVYGTWLLHEATAYLPELRFFVGYSSAASVVGGATQANYAAANAFLDHLMVRRAAHGLPGLSINWGPWSEVGMSARLGEPVLAAWQSQGIKLFTPRRGMRALTTLLDGPAAQVVAGECDWDRFTAAKPVANALYERLTGAGRPDTTAFDLDALLAQAPQERAAAVEEFVRTTVATVLHFESAESVESDVPFPQLGLDSLVAMELKNALERAFHLPLPASVAFDHPCAEQLAAHIDAQLTAGQPA</sequence>
<dbReference type="EMBL" id="JACHJH010000003">
    <property type="protein sequence ID" value="MBB4893674.1"/>
    <property type="molecule type" value="Genomic_DNA"/>
</dbReference>
<dbReference type="InterPro" id="IPR001227">
    <property type="entry name" value="Ac_transferase_dom_sf"/>
</dbReference>
<dbReference type="Gene3D" id="3.30.70.3290">
    <property type="match status" value="1"/>
</dbReference>
<dbReference type="FunFam" id="3.40.47.10:FF:000019">
    <property type="entry name" value="Polyketide synthase type I"/>
    <property type="match status" value="1"/>
</dbReference>
<dbReference type="InterPro" id="IPR014031">
    <property type="entry name" value="Ketoacyl_synth_C"/>
</dbReference>
<dbReference type="InterPro" id="IPR020807">
    <property type="entry name" value="PKS_DH"/>
</dbReference>
<dbReference type="InterPro" id="IPR036736">
    <property type="entry name" value="ACP-like_sf"/>
</dbReference>
<evidence type="ECO:0000259" key="10">
    <source>
        <dbReference type="PROSITE" id="PS52004"/>
    </source>
</evidence>
<evidence type="ECO:0000313" key="13">
    <source>
        <dbReference type="Proteomes" id="UP000556084"/>
    </source>
</evidence>
<dbReference type="Pfam" id="PF22621">
    <property type="entry name" value="CurL-like_PKS_C"/>
    <property type="match status" value="1"/>
</dbReference>
<dbReference type="Gene3D" id="3.40.366.10">
    <property type="entry name" value="Malonyl-Coenzyme A Acyl Carrier Protein, domain 2"/>
    <property type="match status" value="1"/>
</dbReference>
<evidence type="ECO:0000256" key="7">
    <source>
        <dbReference type="ARBA" id="ARBA00023315"/>
    </source>
</evidence>
<evidence type="ECO:0000259" key="11">
    <source>
        <dbReference type="PROSITE" id="PS52019"/>
    </source>
</evidence>
<dbReference type="SUPFAM" id="SSF47336">
    <property type="entry name" value="ACP-like"/>
    <property type="match status" value="2"/>
</dbReference>
<dbReference type="PROSITE" id="PS00606">
    <property type="entry name" value="KS3_1"/>
    <property type="match status" value="1"/>
</dbReference>
<dbReference type="Pfam" id="PF00698">
    <property type="entry name" value="Acyl_transf_1"/>
    <property type="match status" value="1"/>
</dbReference>
<comment type="pathway">
    <text evidence="1">Antibiotic biosynthesis.</text>
</comment>
<dbReference type="InterPro" id="IPR049551">
    <property type="entry name" value="PKS_DH_C"/>
</dbReference>
<dbReference type="InterPro" id="IPR020806">
    <property type="entry name" value="PKS_PP-bd"/>
</dbReference>
<dbReference type="RefSeq" id="WP_184349532.1">
    <property type="nucleotide sequence ID" value="NZ_JACHJH010000003.1"/>
</dbReference>
<dbReference type="Gene3D" id="1.10.1200.10">
    <property type="entry name" value="ACP-like"/>
    <property type="match status" value="2"/>
</dbReference>
<dbReference type="CDD" id="cd00833">
    <property type="entry name" value="PKS"/>
    <property type="match status" value="1"/>
</dbReference>
<reference evidence="12 13" key="1">
    <citation type="submission" date="2020-08" db="EMBL/GenBank/DDBJ databases">
        <title>Genomic Encyclopedia of Type Strains, Phase III (KMG-III): the genomes of soil and plant-associated and newly described type strains.</title>
        <authorList>
            <person name="Whitman W."/>
        </authorList>
    </citation>
    <scope>NUCLEOTIDE SEQUENCE [LARGE SCALE GENOMIC DNA]</scope>
    <source>
        <strain evidence="12 13">CECT 3266</strain>
    </source>
</reference>
<dbReference type="InterPro" id="IPR050091">
    <property type="entry name" value="PKS_NRPS_Biosynth_Enz"/>
</dbReference>
<dbReference type="SMART" id="SM00827">
    <property type="entry name" value="PKS_AT"/>
    <property type="match status" value="1"/>
</dbReference>
<dbReference type="GO" id="GO:0004315">
    <property type="term" value="F:3-oxoacyl-[acyl-carrier-protein] synthase activity"/>
    <property type="evidence" value="ECO:0007669"/>
    <property type="project" value="InterPro"/>
</dbReference>
<dbReference type="Gene3D" id="3.40.50.720">
    <property type="entry name" value="NAD(P)-binding Rossmann-like Domain"/>
    <property type="match status" value="1"/>
</dbReference>
<feature type="domain" description="Ketosynthase family 3 (KS3)" evidence="10">
    <location>
        <begin position="122"/>
        <end position="547"/>
    </location>
</feature>
<dbReference type="InterPro" id="IPR016039">
    <property type="entry name" value="Thiolase-like"/>
</dbReference>
<comment type="caution">
    <text evidence="8">Lacks conserved residue(s) required for the propagation of feature annotation.</text>
</comment>
<dbReference type="SMART" id="SM00823">
    <property type="entry name" value="PKS_PP"/>
    <property type="match status" value="2"/>
</dbReference>
<dbReference type="InterPro" id="IPR057326">
    <property type="entry name" value="KR_dom"/>
</dbReference>
<dbReference type="SMART" id="SM00822">
    <property type="entry name" value="PKS_KR"/>
    <property type="match status" value="1"/>
</dbReference>
<dbReference type="InterPro" id="IPR009081">
    <property type="entry name" value="PP-bd_ACP"/>
</dbReference>
<name>A0A7W7PKW6_9ACTN</name>
<gene>
    <name evidence="12" type="ORF">FHS39_002705</name>
</gene>
<evidence type="ECO:0000256" key="8">
    <source>
        <dbReference type="PROSITE-ProRule" id="PRU01363"/>
    </source>
</evidence>
<dbReference type="SUPFAM" id="SSF51735">
    <property type="entry name" value="NAD(P)-binding Rossmann-fold domains"/>
    <property type="match status" value="2"/>
</dbReference>
<feature type="domain" description="Carrier" evidence="9">
    <location>
        <begin position="21"/>
        <end position="96"/>
    </location>
</feature>
<dbReference type="InterPro" id="IPR049900">
    <property type="entry name" value="PKS_mFAS_DH"/>
</dbReference>
<evidence type="ECO:0000259" key="9">
    <source>
        <dbReference type="PROSITE" id="PS50075"/>
    </source>
</evidence>
<dbReference type="CDD" id="cd08955">
    <property type="entry name" value="KR_2_FAS_SDR_x"/>
    <property type="match status" value="1"/>
</dbReference>
<dbReference type="SUPFAM" id="SSF52151">
    <property type="entry name" value="FabD/lysophospholipase-like"/>
    <property type="match status" value="1"/>
</dbReference>
<feature type="domain" description="Carrier" evidence="9">
    <location>
        <begin position="1784"/>
        <end position="1859"/>
    </location>
</feature>
<dbReference type="Pfam" id="PF02801">
    <property type="entry name" value="Ketoacyl-synt_C"/>
    <property type="match status" value="1"/>
</dbReference>
<dbReference type="Gene3D" id="3.10.129.110">
    <property type="entry name" value="Polyketide synthase dehydratase"/>
    <property type="match status" value="1"/>
</dbReference>
<dbReference type="InterPro" id="IPR020841">
    <property type="entry name" value="PKS_Beta-ketoAc_synthase_dom"/>
</dbReference>
<keyword evidence="13" id="KW-1185">Reference proteome</keyword>
<dbReference type="InterPro" id="IPR049552">
    <property type="entry name" value="PKS_DH_N"/>
</dbReference>
<dbReference type="Pfam" id="PF08659">
    <property type="entry name" value="KR"/>
    <property type="match status" value="1"/>
</dbReference>
<evidence type="ECO:0000256" key="4">
    <source>
        <dbReference type="ARBA" id="ARBA00022679"/>
    </source>
</evidence>
<dbReference type="Pfam" id="PF14765">
    <property type="entry name" value="PS-DH"/>
    <property type="match status" value="1"/>
</dbReference>
<feature type="domain" description="PKS/mFAS DH" evidence="11">
    <location>
        <begin position="1013"/>
        <end position="1291"/>
    </location>
</feature>
<dbReference type="InterPro" id="IPR042104">
    <property type="entry name" value="PKS_dehydratase_sf"/>
</dbReference>
<dbReference type="FunFam" id="3.40.366.10:FF:000002">
    <property type="entry name" value="Probable polyketide synthase 2"/>
    <property type="match status" value="1"/>
</dbReference>
<dbReference type="InterPro" id="IPR036291">
    <property type="entry name" value="NAD(P)-bd_dom_sf"/>
</dbReference>
<dbReference type="InterPro" id="IPR013968">
    <property type="entry name" value="PKS_KR"/>
</dbReference>
<keyword evidence="6" id="KW-0511">Multifunctional enzyme</keyword>
<dbReference type="SMART" id="SM00826">
    <property type="entry name" value="PKS_DH"/>
    <property type="match status" value="1"/>
</dbReference>
<dbReference type="InterPro" id="IPR014030">
    <property type="entry name" value="Ketoacyl_synth_N"/>
</dbReference>
<dbReference type="GO" id="GO:0033068">
    <property type="term" value="P:macrolide biosynthetic process"/>
    <property type="evidence" value="ECO:0007669"/>
    <property type="project" value="UniProtKB-ARBA"/>
</dbReference>
<keyword evidence="7" id="KW-0012">Acyltransferase</keyword>
<dbReference type="Pfam" id="PF00550">
    <property type="entry name" value="PP-binding"/>
    <property type="match status" value="2"/>
</dbReference>
<dbReference type="Gene3D" id="3.40.47.10">
    <property type="match status" value="1"/>
</dbReference>
<evidence type="ECO:0000256" key="5">
    <source>
        <dbReference type="ARBA" id="ARBA00023194"/>
    </source>
</evidence>
<dbReference type="InterPro" id="IPR016036">
    <property type="entry name" value="Malonyl_transacylase_ACP-bd"/>
</dbReference>
<dbReference type="GO" id="GO:0031177">
    <property type="term" value="F:phosphopantetheine binding"/>
    <property type="evidence" value="ECO:0007669"/>
    <property type="project" value="InterPro"/>
</dbReference>
<dbReference type="PROSITE" id="PS52004">
    <property type="entry name" value="KS3_2"/>
    <property type="match status" value="1"/>
</dbReference>
<evidence type="ECO:0000256" key="3">
    <source>
        <dbReference type="ARBA" id="ARBA00022553"/>
    </source>
</evidence>
<dbReference type="SUPFAM" id="SSF53901">
    <property type="entry name" value="Thiolase-like"/>
    <property type="match status" value="1"/>
</dbReference>
<evidence type="ECO:0000256" key="6">
    <source>
        <dbReference type="ARBA" id="ARBA00023268"/>
    </source>
</evidence>
<keyword evidence="3" id="KW-0597">Phosphoprotein</keyword>
<evidence type="ECO:0000256" key="2">
    <source>
        <dbReference type="ARBA" id="ARBA00022450"/>
    </source>
</evidence>
<keyword evidence="2" id="KW-0596">Phosphopantetheine</keyword>